<dbReference type="Proteomes" id="UP001396898">
    <property type="component" value="Unassembled WGS sequence"/>
</dbReference>
<organism evidence="3 4">
    <name type="scientific">Apiospora marii</name>
    <dbReference type="NCBI Taxonomy" id="335849"/>
    <lineage>
        <taxon>Eukaryota</taxon>
        <taxon>Fungi</taxon>
        <taxon>Dikarya</taxon>
        <taxon>Ascomycota</taxon>
        <taxon>Pezizomycotina</taxon>
        <taxon>Sordariomycetes</taxon>
        <taxon>Xylariomycetidae</taxon>
        <taxon>Amphisphaeriales</taxon>
        <taxon>Apiosporaceae</taxon>
        <taxon>Apiospora</taxon>
    </lineage>
</organism>
<accession>A0ABR1RDU1</accession>
<feature type="non-terminal residue" evidence="3">
    <location>
        <position position="1"/>
    </location>
</feature>
<protein>
    <recommendedName>
        <fullName evidence="2">Ubiquitin-like domain-containing protein</fullName>
    </recommendedName>
</protein>
<sequence>RTSLMAASFSFGSFGDIITTAQLVWRLAQALSDSRGSAPEFRELVKELNFFYGALSNVPQTTELQRLAAELQHVTDDCRRMIESFLEKGLERYGKSFLKPRGSPKTVGDWLKRIRWASLEKDDVIKMRDRLRRNKDIVDVIQSVARGHAEEQNSVAVTRRLAELEKAGKLASERLEDNIVNLVGALRHQEAILFRIDDQLVAMRSESHSTAQRLFNIEHSTAVLPSIHAGISMYAENHVFIEDALGYRFPVPLLIKPSWDTVHSMIKDMFKDRPGMAMVLQHKYVLQDPSTRSDLQLTVDFHGAVRPGQNLIMSMIFRGSAHSSLTGANSSENICPKCGLSQMYQHPAGSDKVCNNPECGFSYREIIDLSDAADDTLKKWLRGDDEQPHDFTASESDPGTNFSDAEHFRQFLSERQATDGPEIFKRVRFLSRWEDRSESRGKYQGYIRGIHLWLFSEAGWIREIGMQLNAMTMFRLLPVHDDSYPLTYGQFFPDALYVFNVRFAGFRKQSRSTSTRRLKQLKPKPVSKISSPIMHPMNLCLLETAGMVAGVTIIDALARPLFMCRDPKIQARYTTVCFLVLQTLVFIHCSRVSNIALSEGTWIPELARPFSSWSLRLWVVLFLVNVARLVFPTTIPLCFPFPSVGRFQNAVLALNKPGEFWSPERHPTFGISGRSLFRDRTIKIERMTPGLQEVEDEVKSERSTPGMEGIPFWRPDPVFQPVDYGRRDSDSYSYSSVSTLVTTLSPGSPQQQSPRSSPRRGRSPGRGRVPANYVEIAQRVALAEREALEKAFGEAARETARGNEFFV</sequence>
<feature type="compositionally biased region" description="Low complexity" evidence="1">
    <location>
        <begin position="738"/>
        <end position="756"/>
    </location>
</feature>
<proteinExistence type="predicted"/>
<feature type="domain" description="Ubiquitin-like" evidence="2">
    <location>
        <begin position="236"/>
        <end position="318"/>
    </location>
</feature>
<comment type="caution">
    <text evidence="3">The sequence shown here is derived from an EMBL/GenBank/DDBJ whole genome shotgun (WGS) entry which is preliminary data.</text>
</comment>
<evidence type="ECO:0000313" key="4">
    <source>
        <dbReference type="Proteomes" id="UP001396898"/>
    </source>
</evidence>
<dbReference type="PANTHER" id="PTHR38886">
    <property type="entry name" value="SESA DOMAIN-CONTAINING PROTEIN"/>
    <property type="match status" value="1"/>
</dbReference>
<dbReference type="Pfam" id="PF22893">
    <property type="entry name" value="ULD_2"/>
    <property type="match status" value="1"/>
</dbReference>
<keyword evidence="4" id="KW-1185">Reference proteome</keyword>
<feature type="region of interest" description="Disordered" evidence="1">
    <location>
        <begin position="738"/>
        <end position="771"/>
    </location>
</feature>
<evidence type="ECO:0000259" key="2">
    <source>
        <dbReference type="Pfam" id="PF22893"/>
    </source>
</evidence>
<dbReference type="InterPro" id="IPR054464">
    <property type="entry name" value="ULD_fung"/>
</dbReference>
<gene>
    <name evidence="3" type="ORF">PG991_010592</name>
</gene>
<evidence type="ECO:0000256" key="1">
    <source>
        <dbReference type="SAM" id="MobiDB-lite"/>
    </source>
</evidence>
<name>A0ABR1RDU1_9PEZI</name>
<dbReference type="EMBL" id="JAQQWI010000016">
    <property type="protein sequence ID" value="KAK8008041.1"/>
    <property type="molecule type" value="Genomic_DNA"/>
</dbReference>
<dbReference type="PANTHER" id="PTHR38886:SF1">
    <property type="entry name" value="NACHT-NTPASE AND P-LOOP NTPASES N-TERMINAL DOMAIN-CONTAINING PROTEIN"/>
    <property type="match status" value="1"/>
</dbReference>
<evidence type="ECO:0000313" key="3">
    <source>
        <dbReference type="EMBL" id="KAK8008041.1"/>
    </source>
</evidence>
<reference evidence="3 4" key="1">
    <citation type="submission" date="2023-01" db="EMBL/GenBank/DDBJ databases">
        <title>Analysis of 21 Apiospora genomes using comparative genomics revels a genus with tremendous synthesis potential of carbohydrate active enzymes and secondary metabolites.</title>
        <authorList>
            <person name="Sorensen T."/>
        </authorList>
    </citation>
    <scope>NUCLEOTIDE SEQUENCE [LARGE SCALE GENOMIC DNA]</scope>
    <source>
        <strain evidence="3 4">CBS 20057</strain>
    </source>
</reference>